<gene>
    <name evidence="2" type="ORF">SAMN04489730_6511</name>
</gene>
<dbReference type="Proteomes" id="UP000182740">
    <property type="component" value="Unassembled WGS sequence"/>
</dbReference>
<feature type="region of interest" description="Disordered" evidence="1">
    <location>
        <begin position="233"/>
        <end position="271"/>
    </location>
</feature>
<dbReference type="AlphaFoldDB" id="A0A1K1SQX4"/>
<organism evidence="2 3">
    <name type="scientific">Amycolatopsis australiensis</name>
    <dbReference type="NCBI Taxonomy" id="546364"/>
    <lineage>
        <taxon>Bacteria</taxon>
        <taxon>Bacillati</taxon>
        <taxon>Actinomycetota</taxon>
        <taxon>Actinomycetes</taxon>
        <taxon>Pseudonocardiales</taxon>
        <taxon>Pseudonocardiaceae</taxon>
        <taxon>Amycolatopsis</taxon>
    </lineage>
</organism>
<dbReference type="OrthoDB" id="3677501at2"/>
<proteinExistence type="predicted"/>
<keyword evidence="3" id="KW-1185">Reference proteome</keyword>
<sequence length="271" mass="30696">MTRWRNRGREPNERWEHREYLPSRDVGLYFDVQIRFFGIAIANAAQNGEVGTAGADHVREAFEDVTSRSSLVRWQAVRQLLANRLMERVPFSVPGAEFREATVVVRVRSEDLEAAMRVEHARHELELDEVAHRQIKARMRFLREECLRDPAAAELFVLLPPSPRLTGSSPAGDPDRLVELVRKWEPDSGWVRAAKTLIDFGDKLTPPQLVMLGNSVRDVMARFSEAERGQQFADAMLTESQERQASKNGWTHPADEPSTESNGVARGADGR</sequence>
<accession>A0A1K1SQX4</accession>
<dbReference type="EMBL" id="FPJG01000006">
    <property type="protein sequence ID" value="SFW86816.1"/>
    <property type="molecule type" value="Genomic_DNA"/>
</dbReference>
<reference evidence="3" key="1">
    <citation type="submission" date="2016-11" db="EMBL/GenBank/DDBJ databases">
        <authorList>
            <person name="Varghese N."/>
            <person name="Submissions S."/>
        </authorList>
    </citation>
    <scope>NUCLEOTIDE SEQUENCE [LARGE SCALE GENOMIC DNA]</scope>
    <source>
        <strain evidence="3">DSM 44671</strain>
    </source>
</reference>
<protein>
    <submittedName>
        <fullName evidence="2">Uncharacterized protein</fullName>
    </submittedName>
</protein>
<evidence type="ECO:0000313" key="2">
    <source>
        <dbReference type="EMBL" id="SFW86816.1"/>
    </source>
</evidence>
<evidence type="ECO:0000256" key="1">
    <source>
        <dbReference type="SAM" id="MobiDB-lite"/>
    </source>
</evidence>
<evidence type="ECO:0000313" key="3">
    <source>
        <dbReference type="Proteomes" id="UP000182740"/>
    </source>
</evidence>
<name>A0A1K1SQX4_9PSEU</name>
<dbReference type="RefSeq" id="WP_143168708.1">
    <property type="nucleotide sequence ID" value="NZ_FPJG01000006.1"/>
</dbReference>
<dbReference type="STRING" id="546364.SAMN04489730_6511"/>